<dbReference type="PROSITE" id="PS00086">
    <property type="entry name" value="CYTOCHROME_P450"/>
    <property type="match status" value="1"/>
</dbReference>
<keyword evidence="4" id="KW-0472">Membrane</keyword>
<keyword evidence="4" id="KW-0812">Transmembrane</keyword>
<evidence type="ECO:0000256" key="3">
    <source>
        <dbReference type="RuleBase" id="RU000461"/>
    </source>
</evidence>
<evidence type="ECO:0000256" key="2">
    <source>
        <dbReference type="PIRSR" id="PIRSR602401-1"/>
    </source>
</evidence>
<keyword evidence="2 3" id="KW-0349">Heme</keyword>
<keyword evidence="4" id="KW-1133">Transmembrane helix</keyword>
<organism evidence="5 6">
    <name type="scientific">Magallana gigas</name>
    <name type="common">Pacific oyster</name>
    <name type="synonym">Crassostrea gigas</name>
    <dbReference type="NCBI Taxonomy" id="29159"/>
    <lineage>
        <taxon>Eukaryota</taxon>
        <taxon>Metazoa</taxon>
        <taxon>Spiralia</taxon>
        <taxon>Lophotrochozoa</taxon>
        <taxon>Mollusca</taxon>
        <taxon>Bivalvia</taxon>
        <taxon>Autobranchia</taxon>
        <taxon>Pteriomorphia</taxon>
        <taxon>Ostreida</taxon>
        <taxon>Ostreoidea</taxon>
        <taxon>Ostreidae</taxon>
        <taxon>Magallana</taxon>
    </lineage>
</organism>
<dbReference type="GO" id="GO:0016705">
    <property type="term" value="F:oxidoreductase activity, acting on paired donors, with incorporation or reduction of molecular oxygen"/>
    <property type="evidence" value="ECO:0007669"/>
    <property type="project" value="InterPro"/>
</dbReference>
<keyword evidence="2 3" id="KW-0408">Iron</keyword>
<dbReference type="CDD" id="cd20659">
    <property type="entry name" value="CYP4B_4F-like"/>
    <property type="match status" value="1"/>
</dbReference>
<sequence length="590" mass="68751">MESLSHLAFVIIDYLKQRRSDVINAKIVLAVAASLIAVVVIKKIVDFCLWYRYYTKLMKRVPGPEDTHWLYGNLHLLTDKHSDQLKLGQELTAKFPRMYKFWIGPFNATVVLNHPETIKQILTHADPKSKGFGGAYRHVYPWLGEGLLLADGKRWSRARRLLTPAFHFNILKPYVNIYNKATDQLVRKFESYAERGVSFDLIKEMSLCTLDILLQCIFSMETNCQERESEYVQYVLKLGEIWSKRNRKLWLFPDIIFYNTKLGRQFKDHCDKVHKIAEDIIKNRQQEIDQLDGMSERPYLDFLDLLLQAKDEDGNKLTKSEIRNEVDTFLFEGHDTTASSISWLLYLLAQHPDYQQKVQEELDSIWANKATEWTQWEDLSHFEYLTMCLRESLRDSSTVPLIQRLVQREMTIDGKVFPQNTLFTIAINSVHHNPAVWKNPEEYRPERFSRENNSIDNFSYIPFSAGPRNCIGQNFALNEEKVIISRVLRHFSVKLDPNFTVEKKIGPVLKAEGGIRVFIVRIFVSKVNVVPSGCNISDKTRDHLCGYLRLIEKPPDTLIDKVSTKTCQGDFPQHWTATDFNKKFKRQTSV</sequence>
<name>A0A8W8HV25_MAGGI</name>
<keyword evidence="6" id="KW-1185">Reference proteome</keyword>
<evidence type="ECO:0000256" key="1">
    <source>
        <dbReference type="ARBA" id="ARBA00010617"/>
    </source>
</evidence>
<dbReference type="GO" id="GO:0004497">
    <property type="term" value="F:monooxygenase activity"/>
    <property type="evidence" value="ECO:0007669"/>
    <property type="project" value="UniProtKB-KW"/>
</dbReference>
<reference evidence="5" key="1">
    <citation type="submission" date="2022-08" db="UniProtKB">
        <authorList>
            <consortium name="EnsemblMetazoa"/>
        </authorList>
    </citation>
    <scope>IDENTIFICATION</scope>
    <source>
        <strain evidence="5">05x7-T-G4-1.051#20</strain>
    </source>
</reference>
<dbReference type="Gene3D" id="1.10.630.10">
    <property type="entry name" value="Cytochrome P450"/>
    <property type="match status" value="1"/>
</dbReference>
<dbReference type="SUPFAM" id="SSF48264">
    <property type="entry name" value="Cytochrome P450"/>
    <property type="match status" value="1"/>
</dbReference>
<dbReference type="InterPro" id="IPR017972">
    <property type="entry name" value="Cyt_P450_CS"/>
</dbReference>
<comment type="cofactor">
    <cofactor evidence="2">
        <name>heme</name>
        <dbReference type="ChEBI" id="CHEBI:30413"/>
    </cofactor>
</comment>
<evidence type="ECO:0000256" key="4">
    <source>
        <dbReference type="SAM" id="Phobius"/>
    </source>
</evidence>
<dbReference type="InterPro" id="IPR001128">
    <property type="entry name" value="Cyt_P450"/>
</dbReference>
<proteinExistence type="inferred from homology"/>
<dbReference type="InterPro" id="IPR050196">
    <property type="entry name" value="Cytochrome_P450_Monoox"/>
</dbReference>
<dbReference type="Proteomes" id="UP000005408">
    <property type="component" value="Unassembled WGS sequence"/>
</dbReference>
<protein>
    <submittedName>
        <fullName evidence="5">Uncharacterized protein</fullName>
    </submittedName>
</protein>
<keyword evidence="3" id="KW-0503">Monooxygenase</keyword>
<dbReference type="InterPro" id="IPR036396">
    <property type="entry name" value="Cyt_P450_sf"/>
</dbReference>
<dbReference type="PANTHER" id="PTHR24291">
    <property type="entry name" value="CYTOCHROME P450 FAMILY 4"/>
    <property type="match status" value="1"/>
</dbReference>
<keyword evidence="2 3" id="KW-0479">Metal-binding</keyword>
<evidence type="ECO:0000313" key="6">
    <source>
        <dbReference type="Proteomes" id="UP000005408"/>
    </source>
</evidence>
<dbReference type="GO" id="GO:0005506">
    <property type="term" value="F:iron ion binding"/>
    <property type="evidence" value="ECO:0007669"/>
    <property type="project" value="InterPro"/>
</dbReference>
<evidence type="ECO:0000313" key="5">
    <source>
        <dbReference type="EnsemblMetazoa" id="G11183.3:cds"/>
    </source>
</evidence>
<keyword evidence="3" id="KW-0560">Oxidoreductase</keyword>
<dbReference type="AlphaFoldDB" id="A0A8W8HV25"/>
<dbReference type="InterPro" id="IPR002401">
    <property type="entry name" value="Cyt_P450_E_grp-I"/>
</dbReference>
<dbReference type="PRINTS" id="PR00385">
    <property type="entry name" value="P450"/>
</dbReference>
<dbReference type="GO" id="GO:0020037">
    <property type="term" value="F:heme binding"/>
    <property type="evidence" value="ECO:0007669"/>
    <property type="project" value="InterPro"/>
</dbReference>
<dbReference type="PRINTS" id="PR00463">
    <property type="entry name" value="EP450I"/>
</dbReference>
<dbReference type="Pfam" id="PF00067">
    <property type="entry name" value="p450"/>
    <property type="match status" value="1"/>
</dbReference>
<dbReference type="PANTHER" id="PTHR24291:SF201">
    <property type="entry name" value="CYTOCHROME P450, FAMILY 4, SUBFAMILY B, POLYPEPTIDE 7"/>
    <property type="match status" value="1"/>
</dbReference>
<comment type="similarity">
    <text evidence="1 3">Belongs to the cytochrome P450 family.</text>
</comment>
<dbReference type="EnsemblMetazoa" id="G11183.3">
    <property type="protein sequence ID" value="G11183.3:cds"/>
    <property type="gene ID" value="G11183"/>
</dbReference>
<accession>A0A8W8HV25</accession>
<feature type="transmembrane region" description="Helical" evidence="4">
    <location>
        <begin position="27"/>
        <end position="51"/>
    </location>
</feature>
<feature type="binding site" description="axial binding residue" evidence="2">
    <location>
        <position position="470"/>
    </location>
    <ligand>
        <name>heme</name>
        <dbReference type="ChEBI" id="CHEBI:30413"/>
    </ligand>
    <ligandPart>
        <name>Fe</name>
        <dbReference type="ChEBI" id="CHEBI:18248"/>
    </ligandPart>
</feature>